<dbReference type="AlphaFoldDB" id="A0A6A2YM64"/>
<reference evidence="1" key="1">
    <citation type="submission" date="2019-09" db="EMBL/GenBank/DDBJ databases">
        <title>Draft genome information of white flower Hibiscus syriacus.</title>
        <authorList>
            <person name="Kim Y.-M."/>
        </authorList>
    </citation>
    <scope>NUCLEOTIDE SEQUENCE [LARGE SCALE GENOMIC DNA]</scope>
    <source>
        <strain evidence="1">YM2019G1</strain>
    </source>
</reference>
<protein>
    <submittedName>
        <fullName evidence="1">Uncharacterized protein</fullName>
    </submittedName>
</protein>
<evidence type="ECO:0000313" key="1">
    <source>
        <dbReference type="EMBL" id="KAE8680427.1"/>
    </source>
</evidence>
<accession>A0A6A2YM64</accession>
<proteinExistence type="predicted"/>
<comment type="caution">
    <text evidence="1">The sequence shown here is derived from an EMBL/GenBank/DDBJ whole genome shotgun (WGS) entry which is preliminary data.</text>
</comment>
<keyword evidence="2" id="KW-1185">Reference proteome</keyword>
<organism evidence="1 2">
    <name type="scientific">Hibiscus syriacus</name>
    <name type="common">Rose of Sharon</name>
    <dbReference type="NCBI Taxonomy" id="106335"/>
    <lineage>
        <taxon>Eukaryota</taxon>
        <taxon>Viridiplantae</taxon>
        <taxon>Streptophyta</taxon>
        <taxon>Embryophyta</taxon>
        <taxon>Tracheophyta</taxon>
        <taxon>Spermatophyta</taxon>
        <taxon>Magnoliopsida</taxon>
        <taxon>eudicotyledons</taxon>
        <taxon>Gunneridae</taxon>
        <taxon>Pentapetalae</taxon>
        <taxon>rosids</taxon>
        <taxon>malvids</taxon>
        <taxon>Malvales</taxon>
        <taxon>Malvaceae</taxon>
        <taxon>Malvoideae</taxon>
        <taxon>Hibiscus</taxon>
    </lineage>
</organism>
<dbReference type="Proteomes" id="UP000436088">
    <property type="component" value="Unassembled WGS sequence"/>
</dbReference>
<evidence type="ECO:0000313" key="2">
    <source>
        <dbReference type="Proteomes" id="UP000436088"/>
    </source>
</evidence>
<name>A0A6A2YM64_HIBSY</name>
<dbReference type="EMBL" id="VEPZ02001325">
    <property type="protein sequence ID" value="KAE8680427.1"/>
    <property type="molecule type" value="Genomic_DNA"/>
</dbReference>
<sequence length="295" mass="33663">MNEILLRVGRIEKLQEQLIKTQREMTDHAKKFQAFSKEQMIMLMDMMNDMIHGGKPLEDLIVKAMNEVLNNDEFDVIVSDDQEPISEYGNSRQLQDLVPRGTGELMVNEESMKEKSFVVKNCIKTVRLTTPRLVQPQWPPNENWTYKEVLWINHTGIPNCSAKVPSNLERNFQDPLEQEIQKCKVEEGVKVQCSEIIASTETNVIKSCLKINWKDATMKTSQTPISDFLRTGGALGILENMTNTTPITAAICVQNRGKAIVTNKNCFEPNFQLINEEMKFDHKTAKKEVKVGTSE</sequence>
<gene>
    <name evidence="1" type="ORF">F3Y22_tig00111388pilonHSYRG00019</name>
</gene>